<evidence type="ECO:0000256" key="3">
    <source>
        <dbReference type="PROSITE-ProRule" id="PRU00708"/>
    </source>
</evidence>
<dbReference type="Pfam" id="PF01535">
    <property type="entry name" value="PPR"/>
    <property type="match status" value="3"/>
</dbReference>
<evidence type="ECO:0000256" key="1">
    <source>
        <dbReference type="ARBA" id="ARBA00007626"/>
    </source>
</evidence>
<proteinExistence type="inferred from homology"/>
<dbReference type="PANTHER" id="PTHR47447">
    <property type="entry name" value="OS03G0856100 PROTEIN"/>
    <property type="match status" value="1"/>
</dbReference>
<accession>A0ABD1QJE0</accession>
<evidence type="ECO:0000256" key="2">
    <source>
        <dbReference type="ARBA" id="ARBA00022737"/>
    </source>
</evidence>
<keyword evidence="5" id="KW-1185">Reference proteome</keyword>
<evidence type="ECO:0000313" key="4">
    <source>
        <dbReference type="EMBL" id="KAL2476344.1"/>
    </source>
</evidence>
<reference evidence="5" key="1">
    <citation type="submission" date="2024-07" db="EMBL/GenBank/DDBJ databases">
        <title>Two chromosome-level genome assemblies of Korean endemic species Abeliophyllum distichum and Forsythia ovata (Oleaceae).</title>
        <authorList>
            <person name="Jang H."/>
        </authorList>
    </citation>
    <scope>NUCLEOTIDE SEQUENCE [LARGE SCALE GENOMIC DNA]</scope>
</reference>
<dbReference type="Proteomes" id="UP001604336">
    <property type="component" value="Unassembled WGS sequence"/>
</dbReference>
<gene>
    <name evidence="4" type="ORF">Adt_37080</name>
</gene>
<feature type="repeat" description="PPR" evidence="3">
    <location>
        <begin position="459"/>
        <end position="493"/>
    </location>
</feature>
<dbReference type="PROSITE" id="PS51375">
    <property type="entry name" value="PPR"/>
    <property type="match status" value="4"/>
</dbReference>
<comment type="caution">
    <text evidence="4">The sequence shown here is derived from an EMBL/GenBank/DDBJ whole genome shotgun (WGS) entry which is preliminary data.</text>
</comment>
<evidence type="ECO:0000313" key="5">
    <source>
        <dbReference type="Proteomes" id="UP001604336"/>
    </source>
</evidence>
<dbReference type="InterPro" id="IPR011990">
    <property type="entry name" value="TPR-like_helical_dom_sf"/>
</dbReference>
<feature type="repeat" description="PPR" evidence="3">
    <location>
        <begin position="693"/>
        <end position="727"/>
    </location>
</feature>
<dbReference type="AlphaFoldDB" id="A0ABD1QJE0"/>
<sequence length="766" mass="86933">MSSWIDIFKCRAGSTFSNVEPARHLLNVEPARHLLNVEPARHLPNVEPARHLPNVELARHLPNVEPDRHKISYNKLTKQKQLLISWKNSEDPAPGLFSLELDPNGSQYIIRWNRTEQYWCSGAWNGHIFSLVPEMRLNYIYNFSYVVDVNGTRQAVTTAYGALCSVLCSVPVASNGRQNHVILSSFIDRFIGWALPSLSNIGDGTAELALDGLHNDPIFSEFGVVYISDVFALLRYCNSSFGVNMVVIEVFRSPFASTISLDGYNHQYQSYCGSKRNDFRTHFKFMKCMRCLNGEPKANKSSTRIHGRIVVAIAEECEILSRTANRRMPRMGLLYKPMEIHNSFTLPIKVASVEFESVCEEKRMQVLKENEDISENCTQPKLPPWGNVIDQNLEVQNNGGSTSRVSKGAVDLIEDGLCYLEERDEEILSKRILNLSRLNKVRSVLELYRSMVFSGLRPDLHACNSLLSCLLRNGRLDDALKIFEFMKASEMMTGHTYSLVLKAVANSWGCDAALNMFEEAERDSSSKKYFDVVVYNTMISMFGKVKNWAKVKRMWRSLLDNGHVGTLVTYRLLVCIFVRCSQHELALDAYQEMVRNQLSPTGKVELAFKVFAVLKSLGHAPHAYTWNALLCALYRANRHADVLRLFDSIRRDHDSVLNLHIYNTALMSCQRLALWDRALQLLWQMEAVGFSISTASYNLAIGACETARKPKVALQVFEHMVHQKQSPDTFTLLSLIRGCIWGSLWNKVEEILNSCGEQGEERGVGE</sequence>
<feature type="repeat" description="PPR" evidence="3">
    <location>
        <begin position="566"/>
        <end position="600"/>
    </location>
</feature>
<keyword evidence="2" id="KW-0677">Repeat</keyword>
<dbReference type="EMBL" id="JBFOLK010000011">
    <property type="protein sequence ID" value="KAL2476344.1"/>
    <property type="molecule type" value="Genomic_DNA"/>
</dbReference>
<feature type="repeat" description="PPR" evidence="3">
    <location>
        <begin position="531"/>
        <end position="565"/>
    </location>
</feature>
<name>A0ABD1QJE0_9LAMI</name>
<dbReference type="InterPro" id="IPR002885">
    <property type="entry name" value="PPR_rpt"/>
</dbReference>
<organism evidence="4 5">
    <name type="scientific">Abeliophyllum distichum</name>
    <dbReference type="NCBI Taxonomy" id="126358"/>
    <lineage>
        <taxon>Eukaryota</taxon>
        <taxon>Viridiplantae</taxon>
        <taxon>Streptophyta</taxon>
        <taxon>Embryophyta</taxon>
        <taxon>Tracheophyta</taxon>
        <taxon>Spermatophyta</taxon>
        <taxon>Magnoliopsida</taxon>
        <taxon>eudicotyledons</taxon>
        <taxon>Gunneridae</taxon>
        <taxon>Pentapetalae</taxon>
        <taxon>asterids</taxon>
        <taxon>lamiids</taxon>
        <taxon>Lamiales</taxon>
        <taxon>Oleaceae</taxon>
        <taxon>Forsythieae</taxon>
        <taxon>Abeliophyllum</taxon>
    </lineage>
</organism>
<dbReference type="Gene3D" id="1.25.40.10">
    <property type="entry name" value="Tetratricopeptide repeat domain"/>
    <property type="match status" value="3"/>
</dbReference>
<dbReference type="NCBIfam" id="TIGR00756">
    <property type="entry name" value="PPR"/>
    <property type="match status" value="4"/>
</dbReference>
<protein>
    <submittedName>
        <fullName evidence="4">Pentatricopeptide repeat-containing protein</fullName>
    </submittedName>
</protein>
<comment type="similarity">
    <text evidence="1">Belongs to the PPR family. P subfamily.</text>
</comment>
<dbReference type="Pfam" id="PF13041">
    <property type="entry name" value="PPR_2"/>
    <property type="match status" value="1"/>
</dbReference>
<dbReference type="PANTHER" id="PTHR47447:SF24">
    <property type="entry name" value="PENTATRICOPEPTIDE REPEAT-CONTAINING PROTEIN"/>
    <property type="match status" value="1"/>
</dbReference>